<dbReference type="STRING" id="1802559.A2372_03640"/>
<dbReference type="CDD" id="cd00553">
    <property type="entry name" value="NAD_synthase"/>
    <property type="match status" value="1"/>
</dbReference>
<keyword evidence="2 6" id="KW-0436">Ligase</keyword>
<keyword evidence="3 6" id="KW-0547">Nucleotide-binding</keyword>
<organism evidence="9 10">
    <name type="scientific">Candidatus Wolfebacteria bacterium RIFOXYB1_FULL_54_12</name>
    <dbReference type="NCBI Taxonomy" id="1802559"/>
    <lineage>
        <taxon>Bacteria</taxon>
        <taxon>Candidatus Wolfeibacteriota</taxon>
    </lineage>
</organism>
<dbReference type="NCBIfam" id="TIGR00552">
    <property type="entry name" value="nadE"/>
    <property type="match status" value="1"/>
</dbReference>
<proteinExistence type="inferred from homology"/>
<evidence type="ECO:0000256" key="3">
    <source>
        <dbReference type="ARBA" id="ARBA00022741"/>
    </source>
</evidence>
<dbReference type="InterPro" id="IPR003694">
    <property type="entry name" value="NAD_synthase"/>
</dbReference>
<accession>A0A1F8DWM4</accession>
<dbReference type="AlphaFoldDB" id="A0A1F8DWM4"/>
<dbReference type="GO" id="GO:0009435">
    <property type="term" value="P:NAD+ biosynthetic process"/>
    <property type="evidence" value="ECO:0007669"/>
    <property type="project" value="UniProtKB-UniPathway"/>
</dbReference>
<dbReference type="GO" id="GO:0008795">
    <property type="term" value="F:NAD+ synthase activity"/>
    <property type="evidence" value="ECO:0007669"/>
    <property type="project" value="UniProtKB-EC"/>
</dbReference>
<dbReference type="UniPathway" id="UPA00253"/>
<evidence type="ECO:0000313" key="9">
    <source>
        <dbReference type="EMBL" id="OGM92912.1"/>
    </source>
</evidence>
<gene>
    <name evidence="9" type="ORF">A2372_03640</name>
</gene>
<feature type="domain" description="NAD/GMP synthase" evidence="8">
    <location>
        <begin position="2"/>
        <end position="186"/>
    </location>
</feature>
<evidence type="ECO:0000256" key="6">
    <source>
        <dbReference type="RuleBase" id="RU003811"/>
    </source>
</evidence>
<reference evidence="9 10" key="1">
    <citation type="journal article" date="2016" name="Nat. Commun.">
        <title>Thousands of microbial genomes shed light on interconnected biogeochemical processes in an aquifer system.</title>
        <authorList>
            <person name="Anantharaman K."/>
            <person name="Brown C.T."/>
            <person name="Hug L.A."/>
            <person name="Sharon I."/>
            <person name="Castelle C.J."/>
            <person name="Probst A.J."/>
            <person name="Thomas B.C."/>
            <person name="Singh A."/>
            <person name="Wilkins M.J."/>
            <person name="Karaoz U."/>
            <person name="Brodie E.L."/>
            <person name="Williams K.H."/>
            <person name="Hubbard S.S."/>
            <person name="Banfield J.F."/>
        </authorList>
    </citation>
    <scope>NUCLEOTIDE SEQUENCE [LARGE SCALE GENOMIC DNA]</scope>
</reference>
<keyword evidence="5 6" id="KW-0520">NAD</keyword>
<dbReference type="Proteomes" id="UP000176422">
    <property type="component" value="Unassembled WGS sequence"/>
</dbReference>
<dbReference type="EMBL" id="MGIT01000002">
    <property type="protein sequence ID" value="OGM92912.1"/>
    <property type="molecule type" value="Genomic_DNA"/>
</dbReference>
<evidence type="ECO:0000313" key="10">
    <source>
        <dbReference type="Proteomes" id="UP000176422"/>
    </source>
</evidence>
<protein>
    <recommendedName>
        <fullName evidence="7">NH(3)-dependent NAD(+) synthetase</fullName>
        <ecNumber evidence="7">6.3.1.5</ecNumber>
    </recommendedName>
</protein>
<comment type="caution">
    <text evidence="9">The sequence shown here is derived from an EMBL/GenBank/DDBJ whole genome shotgun (WGS) entry which is preliminary data.</text>
</comment>
<dbReference type="GO" id="GO:0005524">
    <property type="term" value="F:ATP binding"/>
    <property type="evidence" value="ECO:0007669"/>
    <property type="project" value="UniProtKB-KW"/>
</dbReference>
<dbReference type="InterPro" id="IPR022310">
    <property type="entry name" value="NAD/GMP_synthase"/>
</dbReference>
<dbReference type="GO" id="GO:0004359">
    <property type="term" value="F:glutaminase activity"/>
    <property type="evidence" value="ECO:0007669"/>
    <property type="project" value="InterPro"/>
</dbReference>
<evidence type="ECO:0000256" key="4">
    <source>
        <dbReference type="ARBA" id="ARBA00022840"/>
    </source>
</evidence>
<dbReference type="SUPFAM" id="SSF52402">
    <property type="entry name" value="Adenine nucleotide alpha hydrolases-like"/>
    <property type="match status" value="1"/>
</dbReference>
<dbReference type="InterPro" id="IPR014729">
    <property type="entry name" value="Rossmann-like_a/b/a_fold"/>
</dbReference>
<keyword evidence="4 6" id="KW-0067">ATP-binding</keyword>
<dbReference type="GO" id="GO:0005737">
    <property type="term" value="C:cytoplasm"/>
    <property type="evidence" value="ECO:0007669"/>
    <property type="project" value="InterPro"/>
</dbReference>
<dbReference type="Pfam" id="PF02540">
    <property type="entry name" value="NAD_synthase"/>
    <property type="match status" value="1"/>
</dbReference>
<comment type="pathway">
    <text evidence="1">Cofactor biosynthesis; NAD(+) biosynthesis.</text>
</comment>
<dbReference type="Gene3D" id="3.40.50.620">
    <property type="entry name" value="HUPs"/>
    <property type="match status" value="1"/>
</dbReference>
<evidence type="ECO:0000256" key="5">
    <source>
        <dbReference type="ARBA" id="ARBA00023027"/>
    </source>
</evidence>
<evidence type="ECO:0000256" key="2">
    <source>
        <dbReference type="ARBA" id="ARBA00022598"/>
    </source>
</evidence>
<evidence type="ECO:0000256" key="1">
    <source>
        <dbReference type="ARBA" id="ARBA00004790"/>
    </source>
</evidence>
<comment type="catalytic activity">
    <reaction evidence="7">
        <text>deamido-NAD(+) + NH4(+) + ATP = AMP + diphosphate + NAD(+) + H(+)</text>
        <dbReference type="Rhea" id="RHEA:21188"/>
        <dbReference type="ChEBI" id="CHEBI:15378"/>
        <dbReference type="ChEBI" id="CHEBI:28938"/>
        <dbReference type="ChEBI" id="CHEBI:30616"/>
        <dbReference type="ChEBI" id="CHEBI:33019"/>
        <dbReference type="ChEBI" id="CHEBI:57540"/>
        <dbReference type="ChEBI" id="CHEBI:58437"/>
        <dbReference type="ChEBI" id="CHEBI:456215"/>
        <dbReference type="EC" id="6.3.1.5"/>
    </reaction>
</comment>
<name>A0A1F8DWM4_9BACT</name>
<evidence type="ECO:0000256" key="7">
    <source>
        <dbReference type="RuleBase" id="RU003812"/>
    </source>
</evidence>
<sequence>MGRGKVLAVIIVSSKTKEGLEFKKLAVESAKAMGVDYVIVDITKIFKDFTGMVSERSAFADVNIATRAVQNVLFQIADERNYAVISTINKSEWLTGRMTEGFYGHLAPLSNFFKSEIFDLARAIKISEEIISRKPGGVDTWYDEDTFGVTYDILDKMLYLLVVKKMTPARIAKAYKFDKKWIEKLKIRTDHRFWRLTTKELES</sequence>
<dbReference type="GO" id="GO:0003952">
    <property type="term" value="F:NAD+ synthase (glutamine-hydrolyzing) activity"/>
    <property type="evidence" value="ECO:0007669"/>
    <property type="project" value="InterPro"/>
</dbReference>
<evidence type="ECO:0000259" key="8">
    <source>
        <dbReference type="Pfam" id="PF02540"/>
    </source>
</evidence>
<dbReference type="EC" id="6.3.1.5" evidence="7"/>
<comment type="similarity">
    <text evidence="6">Belongs to the NAD synthetase family.</text>
</comment>